<evidence type="ECO:0000313" key="2">
    <source>
        <dbReference type="Proteomes" id="UP000314294"/>
    </source>
</evidence>
<protein>
    <submittedName>
        <fullName evidence="1">Uncharacterized protein</fullName>
    </submittedName>
</protein>
<keyword evidence="2" id="KW-1185">Reference proteome</keyword>
<evidence type="ECO:0000313" key="1">
    <source>
        <dbReference type="EMBL" id="TNN66977.1"/>
    </source>
</evidence>
<comment type="caution">
    <text evidence="1">The sequence shown here is derived from an EMBL/GenBank/DDBJ whole genome shotgun (WGS) entry which is preliminary data.</text>
</comment>
<gene>
    <name evidence="1" type="ORF">EYF80_022750</name>
</gene>
<dbReference type="Proteomes" id="UP000314294">
    <property type="component" value="Unassembled WGS sequence"/>
</dbReference>
<proteinExistence type="predicted"/>
<name>A0A4Z2HMK0_9TELE</name>
<reference evidence="1 2" key="1">
    <citation type="submission" date="2019-03" db="EMBL/GenBank/DDBJ databases">
        <title>First draft genome of Liparis tanakae, snailfish: a comprehensive survey of snailfish specific genes.</title>
        <authorList>
            <person name="Kim W."/>
            <person name="Song I."/>
            <person name="Jeong J.-H."/>
            <person name="Kim D."/>
            <person name="Kim S."/>
            <person name="Ryu S."/>
            <person name="Song J.Y."/>
            <person name="Lee S.K."/>
        </authorList>
    </citation>
    <scope>NUCLEOTIDE SEQUENCE [LARGE SCALE GENOMIC DNA]</scope>
    <source>
        <tissue evidence="1">Muscle</tissue>
    </source>
</reference>
<dbReference type="EMBL" id="SRLO01000211">
    <property type="protein sequence ID" value="TNN66977.1"/>
    <property type="molecule type" value="Genomic_DNA"/>
</dbReference>
<sequence>MSFGAIVVCAALTGLAHDRPRLQLQHHGDGGDVGGVEDLRAVRQVDGPQLGRHVEHVDPAPFAACDLRPVAPANQVRGVADDPVARLRLGALLHLHRHHGLGAQVDHGHVAFLDET</sequence>
<dbReference type="AlphaFoldDB" id="A0A4Z2HMK0"/>
<organism evidence="1 2">
    <name type="scientific">Liparis tanakae</name>
    <name type="common">Tanaka's snailfish</name>
    <dbReference type="NCBI Taxonomy" id="230148"/>
    <lineage>
        <taxon>Eukaryota</taxon>
        <taxon>Metazoa</taxon>
        <taxon>Chordata</taxon>
        <taxon>Craniata</taxon>
        <taxon>Vertebrata</taxon>
        <taxon>Euteleostomi</taxon>
        <taxon>Actinopterygii</taxon>
        <taxon>Neopterygii</taxon>
        <taxon>Teleostei</taxon>
        <taxon>Neoteleostei</taxon>
        <taxon>Acanthomorphata</taxon>
        <taxon>Eupercaria</taxon>
        <taxon>Perciformes</taxon>
        <taxon>Cottioidei</taxon>
        <taxon>Cottales</taxon>
        <taxon>Liparidae</taxon>
        <taxon>Liparis</taxon>
    </lineage>
</organism>
<accession>A0A4Z2HMK0</accession>